<feature type="transmembrane region" description="Helical" evidence="7">
    <location>
        <begin position="230"/>
        <end position="249"/>
    </location>
</feature>
<evidence type="ECO:0000256" key="3">
    <source>
        <dbReference type="ARBA" id="ARBA00022692"/>
    </source>
</evidence>
<evidence type="ECO:0000259" key="8">
    <source>
        <dbReference type="Pfam" id="PF13515"/>
    </source>
</evidence>
<feature type="transmembrane region" description="Helical" evidence="7">
    <location>
        <begin position="255"/>
        <end position="272"/>
    </location>
</feature>
<evidence type="ECO:0000256" key="6">
    <source>
        <dbReference type="ARBA" id="ARBA00043993"/>
    </source>
</evidence>
<evidence type="ECO:0000256" key="1">
    <source>
        <dbReference type="ARBA" id="ARBA00004651"/>
    </source>
</evidence>
<dbReference type="EMBL" id="SMCP01000002">
    <property type="protein sequence ID" value="TCV89466.1"/>
    <property type="molecule type" value="Genomic_DNA"/>
</dbReference>
<feature type="transmembrane region" description="Helical" evidence="7">
    <location>
        <begin position="89"/>
        <end position="109"/>
    </location>
</feature>
<feature type="transmembrane region" description="Helical" evidence="7">
    <location>
        <begin position="181"/>
        <end position="200"/>
    </location>
</feature>
<dbReference type="Pfam" id="PF13515">
    <property type="entry name" value="FUSC_2"/>
    <property type="match status" value="1"/>
</dbReference>
<evidence type="ECO:0000313" key="10">
    <source>
        <dbReference type="Proteomes" id="UP000294619"/>
    </source>
</evidence>
<evidence type="ECO:0000313" key="9">
    <source>
        <dbReference type="EMBL" id="TCV89466.1"/>
    </source>
</evidence>
<feature type="transmembrane region" description="Helical" evidence="7">
    <location>
        <begin position="64"/>
        <end position="82"/>
    </location>
</feature>
<gene>
    <name evidence="9" type="ORF">EDC16_102344</name>
</gene>
<comment type="subcellular location">
    <subcellularLocation>
        <location evidence="1">Cell membrane</location>
        <topology evidence="1">Multi-pass membrane protein</topology>
    </subcellularLocation>
</comment>
<comment type="similarity">
    <text evidence="6">Belongs to the YccS/YhfK family.</text>
</comment>
<keyword evidence="2" id="KW-1003">Cell membrane</keyword>
<reference evidence="9 10" key="1">
    <citation type="submission" date="2019-03" db="EMBL/GenBank/DDBJ databases">
        <title>Genomic Encyclopedia of Type Strains, Phase IV (KMG-IV): sequencing the most valuable type-strain genomes for metagenomic binning, comparative biology and taxonomic classification.</title>
        <authorList>
            <person name="Goeker M."/>
        </authorList>
    </citation>
    <scope>NUCLEOTIDE SEQUENCE [LARGE SCALE GENOMIC DNA]</scope>
    <source>
        <strain evidence="9 10">DSM 28140</strain>
    </source>
</reference>
<dbReference type="Proteomes" id="UP000294619">
    <property type="component" value="Unassembled WGS sequence"/>
</dbReference>
<sequence>MPLKQQLAILRQWCGDIYWREAILCVPAIIVVLAFSSLLNPIMAVVMISTAFSVGLGASHTLCSMRWGAMIVAVAGMALAAFAGSLLGFYPSVVIVITALLAAACAAIASYDNNWWWVMLQIIIAFLVASYFPNHLEHAALRTVFVLLGGALQIGCTVLLARLIPNIAAPLPTTNPLAGNLSLRFVCAGAIAVALALYTAQSISLKNDYWAPMSALLILRPTSQDSLKRGINRLTGTVIGCCIATLIIYLFHDNFVILLISLVITVGLAFAMQRAHYGVYSGTVAATIVFLIAVGHGDPIATTEHRLIATLIGGAIAIIVGRVLRV</sequence>
<dbReference type="InterPro" id="IPR049453">
    <property type="entry name" value="Memb_transporter_dom"/>
</dbReference>
<protein>
    <submittedName>
        <fullName evidence="9">Fusaric acid resistance family protein</fullName>
    </submittedName>
</protein>
<organism evidence="9 10">
    <name type="scientific">Testudinibacter aquarius</name>
    <dbReference type="NCBI Taxonomy" id="1524974"/>
    <lineage>
        <taxon>Bacteria</taxon>
        <taxon>Pseudomonadati</taxon>
        <taxon>Pseudomonadota</taxon>
        <taxon>Gammaproteobacteria</taxon>
        <taxon>Pasteurellales</taxon>
        <taxon>Pasteurellaceae</taxon>
        <taxon>Testudinibacter</taxon>
    </lineage>
</organism>
<dbReference type="AlphaFoldDB" id="A0A4R3YBV2"/>
<feature type="transmembrane region" description="Helical" evidence="7">
    <location>
        <begin position="21"/>
        <end position="52"/>
    </location>
</feature>
<evidence type="ECO:0000256" key="7">
    <source>
        <dbReference type="SAM" id="Phobius"/>
    </source>
</evidence>
<feature type="transmembrane region" description="Helical" evidence="7">
    <location>
        <begin position="139"/>
        <end position="161"/>
    </location>
</feature>
<keyword evidence="3 7" id="KW-0812">Transmembrane</keyword>
<keyword evidence="5 7" id="KW-0472">Membrane</keyword>
<comment type="caution">
    <text evidence="9">The sequence shown here is derived from an EMBL/GenBank/DDBJ whole genome shotgun (WGS) entry which is preliminary data.</text>
</comment>
<evidence type="ECO:0000256" key="5">
    <source>
        <dbReference type="ARBA" id="ARBA00023136"/>
    </source>
</evidence>
<dbReference type="GO" id="GO:0005886">
    <property type="term" value="C:plasma membrane"/>
    <property type="evidence" value="ECO:0007669"/>
    <property type="project" value="UniProtKB-SubCell"/>
</dbReference>
<feature type="transmembrane region" description="Helical" evidence="7">
    <location>
        <begin position="307"/>
        <end position="324"/>
    </location>
</feature>
<proteinExistence type="inferred from homology"/>
<name>A0A4R3YBV2_9PAST</name>
<keyword evidence="4 7" id="KW-1133">Transmembrane helix</keyword>
<evidence type="ECO:0000256" key="2">
    <source>
        <dbReference type="ARBA" id="ARBA00022475"/>
    </source>
</evidence>
<feature type="transmembrane region" description="Helical" evidence="7">
    <location>
        <begin position="115"/>
        <end position="132"/>
    </location>
</feature>
<accession>A0A4R3YBV2</accession>
<dbReference type="PANTHER" id="PTHR30509">
    <property type="entry name" value="P-HYDROXYBENZOIC ACID EFFLUX PUMP SUBUNIT-RELATED"/>
    <property type="match status" value="1"/>
</dbReference>
<feature type="transmembrane region" description="Helical" evidence="7">
    <location>
        <begin position="277"/>
        <end position="295"/>
    </location>
</feature>
<feature type="domain" description="Integral membrane bound transporter" evidence="8">
    <location>
        <begin position="195"/>
        <end position="320"/>
    </location>
</feature>
<evidence type="ECO:0000256" key="4">
    <source>
        <dbReference type="ARBA" id="ARBA00022989"/>
    </source>
</evidence>
<dbReference type="PANTHER" id="PTHR30509:SF9">
    <property type="entry name" value="MULTIDRUG RESISTANCE PROTEIN MDTO"/>
    <property type="match status" value="1"/>
</dbReference>